<dbReference type="Proteomes" id="UP001211907">
    <property type="component" value="Unassembled WGS sequence"/>
</dbReference>
<proteinExistence type="predicted"/>
<comment type="caution">
    <text evidence="1">The sequence shown here is derived from an EMBL/GenBank/DDBJ whole genome shotgun (WGS) entry which is preliminary data.</text>
</comment>
<evidence type="ECO:0000313" key="2">
    <source>
        <dbReference type="Proteomes" id="UP001211907"/>
    </source>
</evidence>
<dbReference type="InterPro" id="IPR029033">
    <property type="entry name" value="His_PPase_superfam"/>
</dbReference>
<reference evidence="1" key="1">
    <citation type="submission" date="2020-05" db="EMBL/GenBank/DDBJ databases">
        <title>Phylogenomic resolution of chytrid fungi.</title>
        <authorList>
            <person name="Stajich J.E."/>
            <person name="Amses K."/>
            <person name="Simmons R."/>
            <person name="Seto K."/>
            <person name="Myers J."/>
            <person name="Bonds A."/>
            <person name="Quandt C.A."/>
            <person name="Barry K."/>
            <person name="Liu P."/>
            <person name="Grigoriev I."/>
            <person name="Longcore J.E."/>
            <person name="James T.Y."/>
        </authorList>
    </citation>
    <scope>NUCLEOTIDE SEQUENCE</scope>
    <source>
        <strain evidence="1">JEL0513</strain>
    </source>
</reference>
<sequence>MTLDARLRERYFGDLEGKSGAQEYRTVWEFDARHQIFANVESPENVYRRAIAVVKEEQKENENDLTFIVSHGDTLQILQAGFIGEKDGSESGVIAAWGHRNIKHLETGEIRQLNNAG</sequence>
<dbReference type="Pfam" id="PF00300">
    <property type="entry name" value="His_Phos_1"/>
    <property type="match status" value="1"/>
</dbReference>
<evidence type="ECO:0000313" key="1">
    <source>
        <dbReference type="EMBL" id="KAJ3135940.1"/>
    </source>
</evidence>
<organism evidence="1 2">
    <name type="scientific">Physocladia obscura</name>
    <dbReference type="NCBI Taxonomy" id="109957"/>
    <lineage>
        <taxon>Eukaryota</taxon>
        <taxon>Fungi</taxon>
        <taxon>Fungi incertae sedis</taxon>
        <taxon>Chytridiomycota</taxon>
        <taxon>Chytridiomycota incertae sedis</taxon>
        <taxon>Chytridiomycetes</taxon>
        <taxon>Chytridiales</taxon>
        <taxon>Chytriomycetaceae</taxon>
        <taxon>Physocladia</taxon>
    </lineage>
</organism>
<accession>A0AAD5XH76</accession>
<dbReference type="PANTHER" id="PTHR47821:SF2">
    <property type="entry name" value="PHOSPHOGLYCERATE MUTASE FAMILY PROTEIN"/>
    <property type="match status" value="1"/>
</dbReference>
<dbReference type="SUPFAM" id="SSF53254">
    <property type="entry name" value="Phosphoglycerate mutase-like"/>
    <property type="match status" value="1"/>
</dbReference>
<protein>
    <recommendedName>
        <fullName evidence="3">Phosphoglycerate mutase</fullName>
    </recommendedName>
</protein>
<dbReference type="EMBL" id="JADGJH010000152">
    <property type="protein sequence ID" value="KAJ3135940.1"/>
    <property type="molecule type" value="Genomic_DNA"/>
</dbReference>
<evidence type="ECO:0008006" key="3">
    <source>
        <dbReference type="Google" id="ProtNLM"/>
    </source>
</evidence>
<dbReference type="Gene3D" id="3.40.50.1240">
    <property type="entry name" value="Phosphoglycerate mutase-like"/>
    <property type="match status" value="1"/>
</dbReference>
<dbReference type="PANTHER" id="PTHR47821">
    <property type="entry name" value="PHOSPHOGLYCERATE MUTASE FAMILY PROTEIN"/>
    <property type="match status" value="1"/>
</dbReference>
<dbReference type="AlphaFoldDB" id="A0AAD5XH76"/>
<keyword evidence="2" id="KW-1185">Reference proteome</keyword>
<dbReference type="InterPro" id="IPR013078">
    <property type="entry name" value="His_Pase_superF_clade-1"/>
</dbReference>
<gene>
    <name evidence="1" type="ORF">HK100_002253</name>
</gene>
<name>A0AAD5XH76_9FUNG</name>